<dbReference type="KEGG" id="lsm:121122358"/>
<dbReference type="PANTHER" id="PTHR34009:SF2">
    <property type="entry name" value="PROTEIN STAR"/>
    <property type="match status" value="1"/>
</dbReference>
<dbReference type="Pfam" id="PF05050">
    <property type="entry name" value="Methyltransf_21"/>
    <property type="match status" value="1"/>
</dbReference>
<proteinExistence type="predicted"/>
<dbReference type="GO" id="GO:0016197">
    <property type="term" value="P:endosomal transport"/>
    <property type="evidence" value="ECO:0007669"/>
    <property type="project" value="TreeGrafter"/>
</dbReference>
<evidence type="ECO:0000313" key="3">
    <source>
        <dbReference type="EMBL" id="CDW36335.1"/>
    </source>
</evidence>
<evidence type="ECO:0000256" key="1">
    <source>
        <dbReference type="SAM" id="SignalP"/>
    </source>
</evidence>
<organism evidence="3">
    <name type="scientific">Lepeophtheirus salmonis</name>
    <name type="common">Salmon louse</name>
    <name type="synonym">Caligus salmonis</name>
    <dbReference type="NCBI Taxonomy" id="72036"/>
    <lineage>
        <taxon>Eukaryota</taxon>
        <taxon>Metazoa</taxon>
        <taxon>Ecdysozoa</taxon>
        <taxon>Arthropoda</taxon>
        <taxon>Crustacea</taxon>
        <taxon>Multicrustacea</taxon>
        <taxon>Hexanauplia</taxon>
        <taxon>Copepoda</taxon>
        <taxon>Siphonostomatoida</taxon>
        <taxon>Caligidae</taxon>
        <taxon>Lepeophtheirus</taxon>
    </lineage>
</organism>
<dbReference type="RefSeq" id="XP_040573263.1">
    <property type="nucleotide sequence ID" value="XM_040717329.2"/>
</dbReference>
<name>A0A0K2UE56_LEPSM</name>
<reference evidence="3" key="1">
    <citation type="submission" date="2014-05" db="EMBL/GenBank/DDBJ databases">
        <authorList>
            <person name="Chronopoulou M."/>
        </authorList>
    </citation>
    <scope>NUCLEOTIDE SEQUENCE</scope>
    <source>
        <tissue evidence="3">Whole organism</tissue>
    </source>
</reference>
<dbReference type="EMBL" id="HACA01018974">
    <property type="protein sequence ID" value="CDW36335.1"/>
    <property type="molecule type" value="Transcribed_RNA"/>
</dbReference>
<feature type="chain" id="PRO_5005488671" evidence="1">
    <location>
        <begin position="22"/>
        <end position="306"/>
    </location>
</feature>
<accession>A0A0K2UE56</accession>
<protein>
    <submittedName>
        <fullName evidence="3">Putative LOC100866265 [Apis florea]</fullName>
    </submittedName>
</protein>
<keyword evidence="1" id="KW-0732">Signal</keyword>
<dbReference type="InterPro" id="IPR006342">
    <property type="entry name" value="FkbM_mtfrase"/>
</dbReference>
<dbReference type="GO" id="GO:0005794">
    <property type="term" value="C:Golgi apparatus"/>
    <property type="evidence" value="ECO:0007669"/>
    <property type="project" value="TreeGrafter"/>
</dbReference>
<dbReference type="SUPFAM" id="SSF53335">
    <property type="entry name" value="S-adenosyl-L-methionine-dependent methyltransferases"/>
    <property type="match status" value="1"/>
</dbReference>
<dbReference type="PANTHER" id="PTHR34009">
    <property type="entry name" value="PROTEIN STAR"/>
    <property type="match status" value="1"/>
</dbReference>
<dbReference type="Gene3D" id="3.40.50.150">
    <property type="entry name" value="Vaccinia Virus protein VP39"/>
    <property type="match status" value="1"/>
</dbReference>
<dbReference type="GO" id="GO:0005886">
    <property type="term" value="C:plasma membrane"/>
    <property type="evidence" value="ECO:0007669"/>
    <property type="project" value="TreeGrafter"/>
</dbReference>
<dbReference type="GO" id="GO:0006888">
    <property type="term" value="P:endoplasmic reticulum to Golgi vesicle-mediated transport"/>
    <property type="evidence" value="ECO:0007669"/>
    <property type="project" value="TreeGrafter"/>
</dbReference>
<dbReference type="InterPro" id="IPR029063">
    <property type="entry name" value="SAM-dependent_MTases_sf"/>
</dbReference>
<dbReference type="AlphaFoldDB" id="A0A0K2UE56"/>
<dbReference type="InterPro" id="IPR053202">
    <property type="entry name" value="EGF_Rcpt_Signaling_Reg"/>
</dbReference>
<sequence>MAMPFSILLLIITLHFDFTLGLTEEIETFGTLNPSLNQLDQEDPFLINILKDKYIVKPPSPETPYNLSYPPDDFPIKYMSGQFRQPVIVNSILKNKKNGFFVEAGAADGQMFTNTLLFELFHKWTGLLVEPNPDFYESLSYKHRRAYTFPQCLSTKTTPEIVSFDASGLIGGIIEPDKIKPGDIDRPPDLNRRWYHRRTIKVQCFPFYSILMAIGNPRIDYFSLDIEGAEMPVLRTLPWDKVDIGIIDIEVNHMGKVFNGSVSDLTEYMDSVGYKHIETAGIDYLFRKKSEIKKKKRKKKNRSNEL</sequence>
<evidence type="ECO:0000259" key="2">
    <source>
        <dbReference type="Pfam" id="PF05050"/>
    </source>
</evidence>
<dbReference type="GeneID" id="121122358"/>
<feature type="signal peptide" evidence="1">
    <location>
        <begin position="1"/>
        <end position="21"/>
    </location>
</feature>
<dbReference type="GO" id="GO:0005789">
    <property type="term" value="C:endoplasmic reticulum membrane"/>
    <property type="evidence" value="ECO:0007669"/>
    <property type="project" value="TreeGrafter"/>
</dbReference>
<dbReference type="OrthoDB" id="6357215at2759"/>
<feature type="domain" description="Methyltransferase FkbM" evidence="2">
    <location>
        <begin position="104"/>
        <end position="275"/>
    </location>
</feature>
<dbReference type="GO" id="GO:0031902">
    <property type="term" value="C:late endosome membrane"/>
    <property type="evidence" value="ECO:0007669"/>
    <property type="project" value="TreeGrafter"/>
</dbReference>